<keyword evidence="1" id="KW-0472">Membrane</keyword>
<name>A0A9X3WMD1_9BACI</name>
<accession>A0A9X3WMD1</accession>
<gene>
    <name evidence="2" type="ORF">NC661_05955</name>
</gene>
<keyword evidence="1" id="KW-1133">Transmembrane helix</keyword>
<sequence length="130" mass="15055">MKTRLYNVDPGYVTITEASEIVSQLLRLTDKESNTYKIKIREDAKKGLFGGKKYKKRMYQVKRADIIQYAQDIKRQEQVEIDIDIAPNSERVHISSKLPHIPIKKTILIIVGLLILLKFVGVRHCRKTFG</sequence>
<protein>
    <submittedName>
        <fullName evidence="2">Uncharacterized protein</fullName>
    </submittedName>
</protein>
<evidence type="ECO:0000313" key="3">
    <source>
        <dbReference type="Proteomes" id="UP001145072"/>
    </source>
</evidence>
<feature type="transmembrane region" description="Helical" evidence="1">
    <location>
        <begin position="106"/>
        <end position="124"/>
    </location>
</feature>
<keyword evidence="1" id="KW-0812">Transmembrane</keyword>
<dbReference type="RefSeq" id="WP_259870632.1">
    <property type="nucleotide sequence ID" value="NZ_JAMQJZ010000003.1"/>
</dbReference>
<reference evidence="2" key="1">
    <citation type="submission" date="2022-06" db="EMBL/GenBank/DDBJ databases">
        <title>Aquibacillus sp. a new bacterium isolated from soil saline samples.</title>
        <authorList>
            <person name="Galisteo C."/>
            <person name="De La Haba R."/>
            <person name="Sanchez-Porro C."/>
            <person name="Ventosa A."/>
        </authorList>
    </citation>
    <scope>NUCLEOTIDE SEQUENCE</scope>
    <source>
        <strain evidence="2">JCM 12387</strain>
    </source>
</reference>
<evidence type="ECO:0000256" key="1">
    <source>
        <dbReference type="SAM" id="Phobius"/>
    </source>
</evidence>
<dbReference type="AlphaFoldDB" id="A0A9X3WMD1"/>
<proteinExistence type="predicted"/>
<evidence type="ECO:0000313" key="2">
    <source>
        <dbReference type="EMBL" id="MDC3419911.1"/>
    </source>
</evidence>
<dbReference type="Proteomes" id="UP001145072">
    <property type="component" value="Unassembled WGS sequence"/>
</dbReference>
<keyword evidence="3" id="KW-1185">Reference proteome</keyword>
<organism evidence="2 3">
    <name type="scientific">Aquibacillus koreensis</name>
    <dbReference type="NCBI Taxonomy" id="279446"/>
    <lineage>
        <taxon>Bacteria</taxon>
        <taxon>Bacillati</taxon>
        <taxon>Bacillota</taxon>
        <taxon>Bacilli</taxon>
        <taxon>Bacillales</taxon>
        <taxon>Bacillaceae</taxon>
        <taxon>Aquibacillus</taxon>
    </lineage>
</organism>
<comment type="caution">
    <text evidence="2">The sequence shown here is derived from an EMBL/GenBank/DDBJ whole genome shotgun (WGS) entry which is preliminary data.</text>
</comment>
<dbReference type="EMBL" id="JAMQJZ010000003">
    <property type="protein sequence ID" value="MDC3419911.1"/>
    <property type="molecule type" value="Genomic_DNA"/>
</dbReference>